<reference evidence="2 3" key="1">
    <citation type="submission" date="2019-01" db="EMBL/GenBank/DDBJ databases">
        <title>Filimonas sp. strain TTM-71.</title>
        <authorList>
            <person name="Chen W.-M."/>
        </authorList>
    </citation>
    <scope>NUCLEOTIDE SEQUENCE [LARGE SCALE GENOMIC DNA]</scope>
    <source>
        <strain evidence="2 3">TTM-71</strain>
    </source>
</reference>
<dbReference type="OrthoDB" id="770928at2"/>
<evidence type="ECO:0000259" key="1">
    <source>
        <dbReference type="Pfam" id="PF08279"/>
    </source>
</evidence>
<gene>
    <name evidence="2" type="ORF">ESB13_17530</name>
</gene>
<evidence type="ECO:0000313" key="3">
    <source>
        <dbReference type="Proteomes" id="UP000290545"/>
    </source>
</evidence>
<dbReference type="Proteomes" id="UP000290545">
    <property type="component" value="Unassembled WGS sequence"/>
</dbReference>
<dbReference type="InterPro" id="IPR036390">
    <property type="entry name" value="WH_DNA-bd_sf"/>
</dbReference>
<feature type="domain" description="Helix-turn-helix type 11" evidence="1">
    <location>
        <begin position="8"/>
        <end position="58"/>
    </location>
</feature>
<dbReference type="EMBL" id="SDHZ01000002">
    <property type="protein sequence ID" value="RXK83871.1"/>
    <property type="molecule type" value="Genomic_DNA"/>
</dbReference>
<dbReference type="InterPro" id="IPR013196">
    <property type="entry name" value="HTH_11"/>
</dbReference>
<dbReference type="AlphaFoldDB" id="A0A4Q1D7X9"/>
<accession>A0A4Q1D7X9</accession>
<comment type="caution">
    <text evidence="2">The sequence shown here is derived from an EMBL/GenBank/DDBJ whole genome shotgun (WGS) entry which is preliminary data.</text>
</comment>
<sequence length="76" mass="9138">MTTRSINRLDKIHYLISQRNTGSPQQLSKKLRISERCARQYITLLKELGAPIVYSRKRNTYFYKEDGYFIFQFTKL</sequence>
<name>A0A4Q1D7X9_9BACT</name>
<dbReference type="RefSeq" id="WP_129004923.1">
    <property type="nucleotide sequence ID" value="NZ_SDHZ01000002.1"/>
</dbReference>
<dbReference type="InterPro" id="IPR036388">
    <property type="entry name" value="WH-like_DNA-bd_sf"/>
</dbReference>
<dbReference type="Gene3D" id="1.10.10.10">
    <property type="entry name" value="Winged helix-like DNA-binding domain superfamily/Winged helix DNA-binding domain"/>
    <property type="match status" value="1"/>
</dbReference>
<evidence type="ECO:0000313" key="2">
    <source>
        <dbReference type="EMBL" id="RXK83871.1"/>
    </source>
</evidence>
<organism evidence="2 3">
    <name type="scientific">Filimonas effusa</name>
    <dbReference type="NCBI Taxonomy" id="2508721"/>
    <lineage>
        <taxon>Bacteria</taxon>
        <taxon>Pseudomonadati</taxon>
        <taxon>Bacteroidota</taxon>
        <taxon>Chitinophagia</taxon>
        <taxon>Chitinophagales</taxon>
        <taxon>Chitinophagaceae</taxon>
        <taxon>Filimonas</taxon>
    </lineage>
</organism>
<dbReference type="SUPFAM" id="SSF46785">
    <property type="entry name" value="Winged helix' DNA-binding domain"/>
    <property type="match status" value="1"/>
</dbReference>
<dbReference type="Pfam" id="PF08279">
    <property type="entry name" value="HTH_11"/>
    <property type="match status" value="1"/>
</dbReference>
<proteinExistence type="predicted"/>
<keyword evidence="3" id="KW-1185">Reference proteome</keyword>
<protein>
    <submittedName>
        <fullName evidence="2">Helix-turn-helix domain-containing protein</fullName>
    </submittedName>
</protein>